<sequence length="83" mass="9845">MTVSMEHKRKTSWDSKTSTNFSIFSNLYSVSIALEYKQRLQCNESWYLWSNHLESNALEIKSPFNSLLLWCTVKVELTFTFRV</sequence>
<gene>
    <name evidence="1" type="ORF">HICCMSTLAB_LOCUS13280</name>
</gene>
<keyword evidence="2" id="KW-1185">Reference proteome</keyword>
<dbReference type="EMBL" id="CAJNRD030001124">
    <property type="protein sequence ID" value="CAG5108523.1"/>
    <property type="molecule type" value="Genomic_DNA"/>
</dbReference>
<reference evidence="1" key="1">
    <citation type="submission" date="2021-04" db="EMBL/GenBank/DDBJ databases">
        <authorList>
            <person name="Chebbi M.A.C M."/>
        </authorList>
    </citation>
    <scope>NUCLEOTIDE SEQUENCE</scope>
</reference>
<dbReference type="AlphaFoldDB" id="A0A8J2MT84"/>
<proteinExistence type="predicted"/>
<evidence type="ECO:0000313" key="1">
    <source>
        <dbReference type="EMBL" id="CAG5108523.1"/>
    </source>
</evidence>
<organism evidence="1 2">
    <name type="scientific">Cotesia congregata</name>
    <name type="common">Parasitoid wasp</name>
    <name type="synonym">Apanteles congregatus</name>
    <dbReference type="NCBI Taxonomy" id="51543"/>
    <lineage>
        <taxon>Eukaryota</taxon>
        <taxon>Metazoa</taxon>
        <taxon>Ecdysozoa</taxon>
        <taxon>Arthropoda</taxon>
        <taxon>Hexapoda</taxon>
        <taxon>Insecta</taxon>
        <taxon>Pterygota</taxon>
        <taxon>Neoptera</taxon>
        <taxon>Endopterygota</taxon>
        <taxon>Hymenoptera</taxon>
        <taxon>Apocrita</taxon>
        <taxon>Ichneumonoidea</taxon>
        <taxon>Braconidae</taxon>
        <taxon>Microgastrinae</taxon>
        <taxon>Cotesia</taxon>
    </lineage>
</organism>
<name>A0A8J2MT84_COTCN</name>
<dbReference type="Proteomes" id="UP000786811">
    <property type="component" value="Unassembled WGS sequence"/>
</dbReference>
<protein>
    <submittedName>
        <fullName evidence="1">Uncharacterized protein</fullName>
    </submittedName>
</protein>
<accession>A0A8J2MT84</accession>
<comment type="caution">
    <text evidence="1">The sequence shown here is derived from an EMBL/GenBank/DDBJ whole genome shotgun (WGS) entry which is preliminary data.</text>
</comment>
<evidence type="ECO:0000313" key="2">
    <source>
        <dbReference type="Proteomes" id="UP000786811"/>
    </source>
</evidence>